<dbReference type="AlphaFoldDB" id="E6U1V9"/>
<dbReference type="GO" id="GO:0016740">
    <property type="term" value="F:transferase activity"/>
    <property type="evidence" value="ECO:0007669"/>
    <property type="project" value="UniProtKB-KW"/>
</dbReference>
<dbReference type="SUPFAM" id="SSF53756">
    <property type="entry name" value="UDP-Glycosyltransferase/glycogen phosphorylase"/>
    <property type="match status" value="1"/>
</dbReference>
<dbReference type="eggNOG" id="COG0438">
    <property type="taxonomic scope" value="Bacteria"/>
</dbReference>
<dbReference type="OrthoDB" id="9807209at2"/>
<dbReference type="PANTHER" id="PTHR12526">
    <property type="entry name" value="GLYCOSYLTRANSFERASE"/>
    <property type="match status" value="1"/>
</dbReference>
<accession>E6U1V9</accession>
<proteinExistence type="predicted"/>
<dbReference type="Proteomes" id="UP000001401">
    <property type="component" value="Chromosome"/>
</dbReference>
<keyword evidence="2" id="KW-1185">Reference proteome</keyword>
<keyword evidence="1" id="KW-0808">Transferase</keyword>
<evidence type="ECO:0000313" key="1">
    <source>
        <dbReference type="EMBL" id="ADU31606.1"/>
    </source>
</evidence>
<dbReference type="Gene3D" id="3.40.50.2000">
    <property type="entry name" value="Glycogen Phosphorylase B"/>
    <property type="match status" value="2"/>
</dbReference>
<evidence type="ECO:0000313" key="2">
    <source>
        <dbReference type="Proteomes" id="UP000001401"/>
    </source>
</evidence>
<name>E6U1V9_EVAC2</name>
<dbReference type="STRING" id="649639.Bcell_3364"/>
<organism evidence="1 2">
    <name type="scientific">Evansella cellulosilytica (strain ATCC 21833 / DSM 2522 / FERM P-1141 / JCM 9156 / N-4)</name>
    <name type="common">Bacillus cellulosilyticus</name>
    <dbReference type="NCBI Taxonomy" id="649639"/>
    <lineage>
        <taxon>Bacteria</taxon>
        <taxon>Bacillati</taxon>
        <taxon>Bacillota</taxon>
        <taxon>Bacilli</taxon>
        <taxon>Bacillales</taxon>
        <taxon>Bacillaceae</taxon>
        <taxon>Evansella</taxon>
    </lineage>
</organism>
<dbReference type="KEGG" id="bco:Bcell_3364"/>
<dbReference type="Pfam" id="PF13692">
    <property type="entry name" value="Glyco_trans_1_4"/>
    <property type="match status" value="1"/>
</dbReference>
<dbReference type="HOGENOM" id="CLU_659958_0_0_9"/>
<protein>
    <submittedName>
        <fullName evidence="1">Glycosyl transferase group 1</fullName>
    </submittedName>
</protein>
<dbReference type="EMBL" id="CP002394">
    <property type="protein sequence ID" value="ADU31606.1"/>
    <property type="molecule type" value="Genomic_DNA"/>
</dbReference>
<sequence length="416" mass="48128">MKVLYITEKVPYTPGTADQIRAVQQIEGLVQAGIEVDCLFCHEQHLYKLTSDKVLAKLFNTSTGNVWSTSLNKKRIRQKIMSLFNGTPFRFSAFHIPELKTVIKELIDEANYDLIQIQGRLAHNIIDLQIDIPVLVDYIDVDSTYYKQHIEKTQNKLKLLYYKEQFRRVCNIENSVYSNFKAGMVHSNKDKEQILKKVDYGKIKVIPTYLEETECEEHTSNRKVIVFSCMMNNQAEMEAANRLVKNIFTPLKRNIEDLECWIVGTHLPKKIETLEKIEGVKINNNVKDSHQFYSDAFAYVNPADFGSGYQYAALHAAVHKCPIVTTHVVNESIGLTDEKDAFICETDDQFIKSIIELLENQSLGKRFAQRTERYVKNIYKKDYSMMQLIATYKELVEESDDTVIHPKKDDSEKILN</sequence>
<gene>
    <name evidence="1" type="ordered locus">Bcell_3364</name>
</gene>
<reference evidence="1" key="1">
    <citation type="submission" date="2010-12" db="EMBL/GenBank/DDBJ databases">
        <title>Complete sequence of Bacillus cellulosilyticus DSM 2522.</title>
        <authorList>
            <consortium name="US DOE Joint Genome Institute"/>
            <person name="Lucas S."/>
            <person name="Copeland A."/>
            <person name="Lapidus A."/>
            <person name="Cheng J.-F."/>
            <person name="Bruce D."/>
            <person name="Goodwin L."/>
            <person name="Pitluck S."/>
            <person name="Chertkov O."/>
            <person name="Detter J.C."/>
            <person name="Han C."/>
            <person name="Tapia R."/>
            <person name="Land M."/>
            <person name="Hauser L."/>
            <person name="Jeffries C."/>
            <person name="Kyrpides N."/>
            <person name="Ivanova N."/>
            <person name="Mikhailova N."/>
            <person name="Brumm P."/>
            <person name="Mead D."/>
            <person name="Woyke T."/>
        </authorList>
    </citation>
    <scope>NUCLEOTIDE SEQUENCE [LARGE SCALE GENOMIC DNA]</scope>
    <source>
        <strain evidence="1">DSM 2522</strain>
    </source>
</reference>
<dbReference type="PANTHER" id="PTHR12526:SF630">
    <property type="entry name" value="GLYCOSYLTRANSFERASE"/>
    <property type="match status" value="1"/>
</dbReference>
<dbReference type="RefSeq" id="WP_013489937.1">
    <property type="nucleotide sequence ID" value="NC_014829.1"/>
</dbReference>